<dbReference type="Pfam" id="PF13621">
    <property type="entry name" value="Cupin_8"/>
    <property type="match status" value="1"/>
</dbReference>
<dbReference type="GO" id="GO:0005634">
    <property type="term" value="C:nucleus"/>
    <property type="evidence" value="ECO:0007669"/>
    <property type="project" value="TreeGrafter"/>
</dbReference>
<dbReference type="AlphaFoldDB" id="A0A9W6ZLY1"/>
<proteinExistence type="predicted"/>
<name>A0A9W6ZLY1_9STRA</name>
<keyword evidence="3" id="KW-1185">Reference proteome</keyword>
<dbReference type="OrthoDB" id="70760at2759"/>
<accession>A0A9W6ZLY1</accession>
<reference evidence="2" key="1">
    <citation type="submission" date="2022-07" db="EMBL/GenBank/DDBJ databases">
        <title>Genome analysis of Parmales, a sister group of diatoms, reveals the evolutionary specialization of diatoms from phago-mixotrophs to photoautotrophs.</title>
        <authorList>
            <person name="Ban H."/>
            <person name="Sato S."/>
            <person name="Yoshikawa S."/>
            <person name="Kazumasa Y."/>
            <person name="Nakamura Y."/>
            <person name="Ichinomiya M."/>
            <person name="Saitoh K."/>
            <person name="Sato N."/>
            <person name="Blanc-Mathieu R."/>
            <person name="Endo H."/>
            <person name="Kuwata A."/>
            <person name="Ogata H."/>
        </authorList>
    </citation>
    <scope>NUCLEOTIDE SEQUENCE</scope>
</reference>
<dbReference type="Gene3D" id="2.60.120.650">
    <property type="entry name" value="Cupin"/>
    <property type="match status" value="1"/>
</dbReference>
<dbReference type="SMART" id="SM00558">
    <property type="entry name" value="JmjC"/>
    <property type="match status" value="1"/>
</dbReference>
<dbReference type="Proteomes" id="UP001165082">
    <property type="component" value="Unassembled WGS sequence"/>
</dbReference>
<organism evidence="2 3">
    <name type="scientific">Triparma retinervis</name>
    <dbReference type="NCBI Taxonomy" id="2557542"/>
    <lineage>
        <taxon>Eukaryota</taxon>
        <taxon>Sar</taxon>
        <taxon>Stramenopiles</taxon>
        <taxon>Ochrophyta</taxon>
        <taxon>Bolidophyceae</taxon>
        <taxon>Parmales</taxon>
        <taxon>Triparmaceae</taxon>
        <taxon>Triparma</taxon>
    </lineage>
</organism>
<dbReference type="InterPro" id="IPR050910">
    <property type="entry name" value="JMJD6_ArgDemeth/LysHydrox"/>
</dbReference>
<dbReference type="CDD" id="cd02208">
    <property type="entry name" value="cupin_RmlC-like"/>
    <property type="match status" value="1"/>
</dbReference>
<evidence type="ECO:0000313" key="2">
    <source>
        <dbReference type="EMBL" id="GMH57029.1"/>
    </source>
</evidence>
<dbReference type="PANTHER" id="PTHR12480">
    <property type="entry name" value="ARGININE DEMETHYLASE AND LYSYL-HYDROXYLASE JMJD"/>
    <property type="match status" value="1"/>
</dbReference>
<sequence>MSASRSSPQCCTSINFETKSINEACNKGQVEFASCDQFVHLWRQQGIKSEMGAVRVGLEYIKDEANAGTIETLKQWSQKSEDAIVGLLDDMRMDKELLREAFNKVTVSKREEVDALKRRVLELEVAAGVREDRVEATFVEVKRFNPGELSYSDYLEFAKRSEPFVVNYRGREGRGKTGIPGIPNWTLENIRRTCFNRTFPLKAQDDSPEAHSWARLKSMGSSKIEHYIDALTGMGPMDDTSRELLSQSYLHDASLHALCPELLEEVVIPKYFTLDLTQHLPQGFNHNYPANYWPSLFIGPGGKSSSALHADVLDTAAWMGVVQGRKHWRLVPPSDRYLLHERPEKRNVFEADLFEIKDAHRSAKFAKIYDAVLSEGDVIFIPAASAHQVQNLPGEPTVAIAMNYVDETNEERFLKICKEVRFDNGDSYNRYAREVIEGFEEARKIMGGKWNQDVDGSVRDLPYKVFKSGVRWW</sequence>
<evidence type="ECO:0000313" key="3">
    <source>
        <dbReference type="Proteomes" id="UP001165082"/>
    </source>
</evidence>
<dbReference type="GO" id="GO:0033749">
    <property type="term" value="F:histone H4R3 demethylase activity"/>
    <property type="evidence" value="ECO:0007669"/>
    <property type="project" value="TreeGrafter"/>
</dbReference>
<feature type="domain" description="JmjC" evidence="1">
    <location>
        <begin position="257"/>
        <end position="421"/>
    </location>
</feature>
<dbReference type="GO" id="GO:0106140">
    <property type="term" value="F:P-TEFb complex binding"/>
    <property type="evidence" value="ECO:0007669"/>
    <property type="project" value="TreeGrafter"/>
</dbReference>
<dbReference type="PROSITE" id="PS51184">
    <property type="entry name" value="JMJC"/>
    <property type="match status" value="1"/>
</dbReference>
<evidence type="ECO:0000259" key="1">
    <source>
        <dbReference type="PROSITE" id="PS51184"/>
    </source>
</evidence>
<dbReference type="InterPro" id="IPR003347">
    <property type="entry name" value="JmjC_dom"/>
</dbReference>
<dbReference type="InterPro" id="IPR041667">
    <property type="entry name" value="Cupin_8"/>
</dbReference>
<gene>
    <name evidence="2" type="ORF">TrRE_jg2911</name>
</gene>
<dbReference type="EMBL" id="BRXZ01000900">
    <property type="protein sequence ID" value="GMH57029.1"/>
    <property type="molecule type" value="Genomic_DNA"/>
</dbReference>
<dbReference type="SUPFAM" id="SSF51197">
    <property type="entry name" value="Clavaminate synthase-like"/>
    <property type="match status" value="1"/>
</dbReference>
<protein>
    <recommendedName>
        <fullName evidence="1">JmjC domain-containing protein</fullName>
    </recommendedName>
</protein>
<dbReference type="GO" id="GO:0005737">
    <property type="term" value="C:cytoplasm"/>
    <property type="evidence" value="ECO:0007669"/>
    <property type="project" value="TreeGrafter"/>
</dbReference>
<dbReference type="PANTHER" id="PTHR12480:SF22">
    <property type="entry name" value="JMJC DOMAIN-CONTAINING PROTEIN"/>
    <property type="match status" value="1"/>
</dbReference>
<comment type="caution">
    <text evidence="2">The sequence shown here is derived from an EMBL/GenBank/DDBJ whole genome shotgun (WGS) entry which is preliminary data.</text>
</comment>